<sequence>MDLSSRLNKLLKQSSEFKSWFLVFGCFPRVFIILGLFLLFWISFKIVQFSWHCGDWMLFRCDFKEKSANIRDGIWLKTSVVEVCNSKTVQTCRSRRLNWLKKNGCLFSKFNLVANPTWTVDSDGDVKSEEKGAVLEDYVHNEENENDSEDGEFDVTKLRELVKIERKHKKEALEELEKERMAAATSAEEAMAMIFRLQHEKSAIEIQANQFRRMMEQKQQYHQEVIECLQRIIMEYESEGSLSEQPCICRPKEKLQLIGFGDGTSLFERDMKFILEDDDALMNNIGMDLEEM</sequence>
<keyword evidence="5" id="KW-0175">Coiled coil</keyword>
<dbReference type="Pfam" id="PF04576">
    <property type="entry name" value="Zein-binding"/>
    <property type="match status" value="1"/>
</dbReference>
<evidence type="ECO:0000259" key="7">
    <source>
        <dbReference type="PROSITE" id="PS51775"/>
    </source>
</evidence>
<gene>
    <name evidence="9" type="primary">LOC111483161</name>
</gene>
<dbReference type="GO" id="GO:0080115">
    <property type="term" value="F:myosin XI tail binding"/>
    <property type="evidence" value="ECO:0007669"/>
    <property type="project" value="UniProtKB-ARBA"/>
</dbReference>
<keyword evidence="3 6" id="KW-1133">Transmembrane helix</keyword>
<dbReference type="PANTHER" id="PTHR31422">
    <property type="entry name" value="BNAANNG28530D PROTEIN"/>
    <property type="match status" value="1"/>
</dbReference>
<dbReference type="AlphaFoldDB" id="A0A6J1JCJ1"/>
<evidence type="ECO:0000256" key="5">
    <source>
        <dbReference type="SAM" id="Coils"/>
    </source>
</evidence>
<feature type="domain" description="GTD-binding" evidence="7">
    <location>
        <begin position="153"/>
        <end position="250"/>
    </location>
</feature>
<dbReference type="InterPro" id="IPR007656">
    <property type="entry name" value="GTD-bd"/>
</dbReference>
<evidence type="ECO:0000256" key="1">
    <source>
        <dbReference type="ARBA" id="ARBA00004370"/>
    </source>
</evidence>
<dbReference type="GO" id="GO:0016020">
    <property type="term" value="C:membrane"/>
    <property type="evidence" value="ECO:0007669"/>
    <property type="project" value="UniProtKB-SubCell"/>
</dbReference>
<evidence type="ECO:0000313" key="8">
    <source>
        <dbReference type="Proteomes" id="UP000504608"/>
    </source>
</evidence>
<evidence type="ECO:0000256" key="3">
    <source>
        <dbReference type="ARBA" id="ARBA00022989"/>
    </source>
</evidence>
<comment type="subcellular location">
    <subcellularLocation>
        <location evidence="1">Membrane</location>
    </subcellularLocation>
</comment>
<reference evidence="9" key="1">
    <citation type="submission" date="2025-08" db="UniProtKB">
        <authorList>
            <consortium name="RefSeq"/>
        </authorList>
    </citation>
    <scope>IDENTIFICATION</scope>
    <source>
        <tissue evidence="9">Young leaves</tissue>
    </source>
</reference>
<evidence type="ECO:0000256" key="4">
    <source>
        <dbReference type="ARBA" id="ARBA00023136"/>
    </source>
</evidence>
<dbReference type="RefSeq" id="XP_022985083.1">
    <property type="nucleotide sequence ID" value="XM_023129315.1"/>
</dbReference>
<evidence type="ECO:0000313" key="9">
    <source>
        <dbReference type="RefSeq" id="XP_022985083.1"/>
    </source>
</evidence>
<evidence type="ECO:0000256" key="2">
    <source>
        <dbReference type="ARBA" id="ARBA00022692"/>
    </source>
</evidence>
<proteinExistence type="predicted"/>
<accession>A0A6J1JCJ1</accession>
<organism evidence="8 9">
    <name type="scientific">Cucurbita maxima</name>
    <name type="common">Pumpkin</name>
    <name type="synonym">Winter squash</name>
    <dbReference type="NCBI Taxonomy" id="3661"/>
    <lineage>
        <taxon>Eukaryota</taxon>
        <taxon>Viridiplantae</taxon>
        <taxon>Streptophyta</taxon>
        <taxon>Embryophyta</taxon>
        <taxon>Tracheophyta</taxon>
        <taxon>Spermatophyta</taxon>
        <taxon>Magnoliopsida</taxon>
        <taxon>eudicotyledons</taxon>
        <taxon>Gunneridae</taxon>
        <taxon>Pentapetalae</taxon>
        <taxon>rosids</taxon>
        <taxon>fabids</taxon>
        <taxon>Cucurbitales</taxon>
        <taxon>Cucurbitaceae</taxon>
        <taxon>Cucurbiteae</taxon>
        <taxon>Cucurbita</taxon>
    </lineage>
</organism>
<dbReference type="OrthoDB" id="1100010at2759"/>
<dbReference type="KEGG" id="cmax:111483161"/>
<keyword evidence="2 6" id="KW-0812">Transmembrane</keyword>
<dbReference type="GeneID" id="111483161"/>
<keyword evidence="4 6" id="KW-0472">Membrane</keyword>
<feature type="coiled-coil region" evidence="5">
    <location>
        <begin position="159"/>
        <end position="193"/>
    </location>
</feature>
<name>A0A6J1JCJ1_CUCMA</name>
<keyword evidence="8" id="KW-1185">Reference proteome</keyword>
<evidence type="ECO:0000256" key="6">
    <source>
        <dbReference type="SAM" id="Phobius"/>
    </source>
</evidence>
<protein>
    <submittedName>
        <fullName evidence="9">Protein FLOURY 1-like</fullName>
    </submittedName>
</protein>
<dbReference type="PROSITE" id="PS51775">
    <property type="entry name" value="GTD_BINDING"/>
    <property type="match status" value="1"/>
</dbReference>
<feature type="transmembrane region" description="Helical" evidence="6">
    <location>
        <begin position="20"/>
        <end position="42"/>
    </location>
</feature>
<dbReference type="PANTHER" id="PTHR31422:SF2">
    <property type="entry name" value="PROTEIN FLOURY 1-LIKE"/>
    <property type="match status" value="1"/>
</dbReference>
<dbReference type="Proteomes" id="UP000504608">
    <property type="component" value="Unplaced"/>
</dbReference>